<comment type="caution">
    <text evidence="2">The sequence shown here is derived from an EMBL/GenBank/DDBJ whole genome shotgun (WGS) entry which is preliminary data.</text>
</comment>
<dbReference type="NCBIfam" id="TIGR00277">
    <property type="entry name" value="HDIG"/>
    <property type="match status" value="1"/>
</dbReference>
<accession>A0A4R2RJW0</accession>
<feature type="domain" description="HD-GYP" evidence="1">
    <location>
        <begin position="107"/>
        <end position="304"/>
    </location>
</feature>
<dbReference type="SMART" id="SM00471">
    <property type="entry name" value="HDc"/>
    <property type="match status" value="1"/>
</dbReference>
<dbReference type="AlphaFoldDB" id="A0A4R2RJW0"/>
<dbReference type="Proteomes" id="UP000294813">
    <property type="component" value="Unassembled WGS sequence"/>
</dbReference>
<sequence length="368" mass="41229">MHKISLDFAEPGVVLARNIYSSDGRILLSAGVTLTPNFIHRLHEFGIPAIYVKSAWTNDLEIPEVVSEQIRRNADDQIRKSFQKIQLTQNPAFEPKQIKKVVCDIIDEVLANPNMLYHAADIRSFDSYTFGHSVNVAILALMTGITMGYNELQLHDLACGALLHDIGKMLIPIELLNKPGLYSAEERLAIQKHAEHGFSILRKQRIEVSLLSAHVAFQHHERFDGTGYPRGLKGSAIHEYARIVMIADIYDALVSDRVYHRGLFPYEAYEKVMAISTSELDPEITGLFLQNIAIYPIGSTVSLSTGEIGVIIDVPKAYPTRPVVRCFIDQSGMIIPKKYEVNLMKALTVFVTKILTEDEIRSLPTSIT</sequence>
<dbReference type="GO" id="GO:0016787">
    <property type="term" value="F:hydrolase activity"/>
    <property type="evidence" value="ECO:0007669"/>
    <property type="project" value="UniProtKB-KW"/>
</dbReference>
<keyword evidence="3" id="KW-1185">Reference proteome</keyword>
<dbReference type="SUPFAM" id="SSF109604">
    <property type="entry name" value="HD-domain/PDEase-like"/>
    <property type="match status" value="1"/>
</dbReference>
<evidence type="ECO:0000313" key="3">
    <source>
        <dbReference type="Proteomes" id="UP000294813"/>
    </source>
</evidence>
<dbReference type="PANTHER" id="PTHR43155">
    <property type="entry name" value="CYCLIC DI-GMP PHOSPHODIESTERASE PA4108-RELATED"/>
    <property type="match status" value="1"/>
</dbReference>
<dbReference type="RefSeq" id="WP_131919963.1">
    <property type="nucleotide sequence ID" value="NZ_JAOQNU010000021.1"/>
</dbReference>
<dbReference type="InterPro" id="IPR003607">
    <property type="entry name" value="HD/PDEase_dom"/>
</dbReference>
<dbReference type="InterPro" id="IPR006675">
    <property type="entry name" value="HDIG_dom"/>
</dbReference>
<proteinExistence type="predicted"/>
<protein>
    <submittedName>
        <fullName evidence="2">Metal dependent phosphohydrolase</fullName>
    </submittedName>
</protein>
<organism evidence="2 3">
    <name type="scientific">Heliophilum fasciatum</name>
    <dbReference type="NCBI Taxonomy" id="35700"/>
    <lineage>
        <taxon>Bacteria</taxon>
        <taxon>Bacillati</taxon>
        <taxon>Bacillota</taxon>
        <taxon>Clostridia</taxon>
        <taxon>Eubacteriales</taxon>
        <taxon>Heliobacteriaceae</taxon>
        <taxon>Heliophilum</taxon>
    </lineage>
</organism>
<dbReference type="Gene3D" id="1.10.3210.10">
    <property type="entry name" value="Hypothetical protein af1432"/>
    <property type="match status" value="1"/>
</dbReference>
<gene>
    <name evidence="2" type="ORF">EDD73_12238</name>
</gene>
<keyword evidence="2" id="KW-0378">Hydrolase</keyword>
<dbReference type="EMBL" id="SLXT01000022">
    <property type="protein sequence ID" value="TCP62467.1"/>
    <property type="molecule type" value="Genomic_DNA"/>
</dbReference>
<dbReference type="PROSITE" id="PS51832">
    <property type="entry name" value="HD_GYP"/>
    <property type="match status" value="1"/>
</dbReference>
<dbReference type="Pfam" id="PF13487">
    <property type="entry name" value="HD_5"/>
    <property type="match status" value="1"/>
</dbReference>
<dbReference type="InterPro" id="IPR037522">
    <property type="entry name" value="HD_GYP_dom"/>
</dbReference>
<dbReference type="OrthoDB" id="9798833at2"/>
<reference evidence="2 3" key="1">
    <citation type="submission" date="2019-03" db="EMBL/GenBank/DDBJ databases">
        <title>Genomic Encyclopedia of Type Strains, Phase IV (KMG-IV): sequencing the most valuable type-strain genomes for metagenomic binning, comparative biology and taxonomic classification.</title>
        <authorList>
            <person name="Goeker M."/>
        </authorList>
    </citation>
    <scope>NUCLEOTIDE SEQUENCE [LARGE SCALE GENOMIC DNA]</scope>
    <source>
        <strain evidence="2 3">DSM 11170</strain>
    </source>
</reference>
<name>A0A4R2RJW0_9FIRM</name>
<evidence type="ECO:0000259" key="1">
    <source>
        <dbReference type="PROSITE" id="PS51832"/>
    </source>
</evidence>
<dbReference type="CDD" id="cd00077">
    <property type="entry name" value="HDc"/>
    <property type="match status" value="1"/>
</dbReference>
<evidence type="ECO:0000313" key="2">
    <source>
        <dbReference type="EMBL" id="TCP62467.1"/>
    </source>
</evidence>
<dbReference type="PANTHER" id="PTHR43155:SF2">
    <property type="entry name" value="CYCLIC DI-GMP PHOSPHODIESTERASE PA4108"/>
    <property type="match status" value="1"/>
</dbReference>